<dbReference type="EMBL" id="LNZB01000051">
    <property type="protein sequence ID" value="KTD76404.1"/>
    <property type="molecule type" value="Genomic_DNA"/>
</dbReference>
<keyword evidence="7" id="KW-1185">Reference proteome</keyword>
<dbReference type="Pfam" id="PF00355">
    <property type="entry name" value="Rieske"/>
    <property type="match status" value="1"/>
</dbReference>
<evidence type="ECO:0000256" key="3">
    <source>
        <dbReference type="ARBA" id="ARBA00023004"/>
    </source>
</evidence>
<comment type="caution">
    <text evidence="6">The sequence shown here is derived from an EMBL/GenBank/DDBJ whole genome shotgun (WGS) entry which is preliminary data.</text>
</comment>
<dbReference type="STRING" id="66969.Lwal_2126"/>
<dbReference type="GO" id="GO:0051537">
    <property type="term" value="F:2 iron, 2 sulfur cluster binding"/>
    <property type="evidence" value="ECO:0007669"/>
    <property type="project" value="UniProtKB-KW"/>
</dbReference>
<keyword evidence="2" id="KW-0479">Metal-binding</keyword>
<dbReference type="InterPro" id="IPR036922">
    <property type="entry name" value="Rieske_2Fe-2S_sf"/>
</dbReference>
<keyword evidence="4" id="KW-0411">Iron-sulfur</keyword>
<organism evidence="6 7">
    <name type="scientific">Legionella waltersii</name>
    <dbReference type="NCBI Taxonomy" id="66969"/>
    <lineage>
        <taxon>Bacteria</taxon>
        <taxon>Pseudomonadati</taxon>
        <taxon>Pseudomonadota</taxon>
        <taxon>Gammaproteobacteria</taxon>
        <taxon>Legionellales</taxon>
        <taxon>Legionellaceae</taxon>
        <taxon>Legionella</taxon>
    </lineage>
</organism>
<accession>A0A0W1A4Z5</accession>
<evidence type="ECO:0000313" key="7">
    <source>
        <dbReference type="Proteomes" id="UP000054729"/>
    </source>
</evidence>
<evidence type="ECO:0000256" key="4">
    <source>
        <dbReference type="ARBA" id="ARBA00023014"/>
    </source>
</evidence>
<dbReference type="GO" id="GO:0046872">
    <property type="term" value="F:metal ion binding"/>
    <property type="evidence" value="ECO:0007669"/>
    <property type="project" value="UniProtKB-KW"/>
</dbReference>
<dbReference type="InterPro" id="IPR017941">
    <property type="entry name" value="Rieske_2Fe-2S"/>
</dbReference>
<dbReference type="PANTHER" id="PTHR21496">
    <property type="entry name" value="FERREDOXIN-RELATED"/>
    <property type="match status" value="1"/>
</dbReference>
<dbReference type="Proteomes" id="UP000054729">
    <property type="component" value="Unassembled WGS sequence"/>
</dbReference>
<dbReference type="AlphaFoldDB" id="A0A0W1A4Z5"/>
<proteinExistence type="predicted"/>
<dbReference type="Gene3D" id="2.102.10.10">
    <property type="entry name" value="Rieske [2Fe-2S] iron-sulphur domain"/>
    <property type="match status" value="1"/>
</dbReference>
<protein>
    <submittedName>
        <fullName evidence="6">Rieske domain-containing protein, part of Ubiquinol-cytochrome c reductase</fullName>
    </submittedName>
</protein>
<dbReference type="SUPFAM" id="SSF50022">
    <property type="entry name" value="ISP domain"/>
    <property type="match status" value="1"/>
</dbReference>
<keyword evidence="3" id="KW-0408">Iron</keyword>
<reference evidence="6 7" key="1">
    <citation type="submission" date="2015-11" db="EMBL/GenBank/DDBJ databases">
        <title>Genomic analysis of 38 Legionella species identifies large and diverse effector repertoires.</title>
        <authorList>
            <person name="Burstein D."/>
            <person name="Amaro F."/>
            <person name="Zusman T."/>
            <person name="Lifshitz Z."/>
            <person name="Cohen O."/>
            <person name="Gilbert J.A."/>
            <person name="Pupko T."/>
            <person name="Shuman H.A."/>
            <person name="Segal G."/>
        </authorList>
    </citation>
    <scope>NUCLEOTIDE SEQUENCE [LARGE SCALE GENOMIC DNA]</scope>
    <source>
        <strain evidence="6 7">ATCC 51914</strain>
    </source>
</reference>
<gene>
    <name evidence="6" type="ORF">Lwal_2126</name>
</gene>
<dbReference type="PATRIC" id="fig|66969.6.peg.2315"/>
<dbReference type="PANTHER" id="PTHR21496:SF23">
    <property type="entry name" value="3-PHENYLPROPIONATE_CINNAMIC ACID DIOXYGENASE FERREDOXIN SUBUNIT"/>
    <property type="match status" value="1"/>
</dbReference>
<evidence type="ECO:0000259" key="5">
    <source>
        <dbReference type="PROSITE" id="PS51296"/>
    </source>
</evidence>
<evidence type="ECO:0000256" key="1">
    <source>
        <dbReference type="ARBA" id="ARBA00022714"/>
    </source>
</evidence>
<evidence type="ECO:0000256" key="2">
    <source>
        <dbReference type="ARBA" id="ARBA00022723"/>
    </source>
</evidence>
<sequence>MTFISAISLAELQENNRIVKEIEGRKILFIWHDNQVFAIQSQCPHLKLPLAKGKITESCSIVCPFHKSEFDLNTGEAKCWSPWPPVVGNVLGMISKQKNLNVYPTQVENGQVFVQMA</sequence>
<dbReference type="RefSeq" id="WP_058480764.1">
    <property type="nucleotide sequence ID" value="NZ_CAAAIQ010000001.1"/>
</dbReference>
<keyword evidence="1" id="KW-0001">2Fe-2S</keyword>
<dbReference type="OrthoDB" id="9800167at2"/>
<evidence type="ECO:0000313" key="6">
    <source>
        <dbReference type="EMBL" id="KTD76404.1"/>
    </source>
</evidence>
<name>A0A0W1A4Z5_9GAMM</name>
<feature type="domain" description="Rieske" evidence="5">
    <location>
        <begin position="4"/>
        <end position="114"/>
    </location>
</feature>
<dbReference type="PROSITE" id="PS51296">
    <property type="entry name" value="RIESKE"/>
    <property type="match status" value="1"/>
</dbReference>